<feature type="domain" description="N-acetyltransferase" evidence="1">
    <location>
        <begin position="67"/>
        <end position="153"/>
    </location>
</feature>
<evidence type="ECO:0000259" key="1">
    <source>
        <dbReference type="PROSITE" id="PS51186"/>
    </source>
</evidence>
<organism evidence="2 3">
    <name type="scientific">Apostasia shenzhenica</name>
    <dbReference type="NCBI Taxonomy" id="1088818"/>
    <lineage>
        <taxon>Eukaryota</taxon>
        <taxon>Viridiplantae</taxon>
        <taxon>Streptophyta</taxon>
        <taxon>Embryophyta</taxon>
        <taxon>Tracheophyta</taxon>
        <taxon>Spermatophyta</taxon>
        <taxon>Magnoliopsida</taxon>
        <taxon>Liliopsida</taxon>
        <taxon>Asparagales</taxon>
        <taxon>Orchidaceae</taxon>
        <taxon>Apostasioideae</taxon>
        <taxon>Apostasia</taxon>
    </lineage>
</organism>
<dbReference type="PANTHER" id="PTHR47443">
    <property type="entry name" value="ACYL-COA N-ACYLTRANSFERASES (NAT) SUPERFAMILY PROTEIN"/>
    <property type="match status" value="1"/>
</dbReference>
<dbReference type="AlphaFoldDB" id="A0A2I0AYE2"/>
<dbReference type="InterPro" id="IPR016181">
    <property type="entry name" value="Acyl_CoA_acyltransferase"/>
</dbReference>
<reference evidence="2 3" key="1">
    <citation type="journal article" date="2017" name="Nature">
        <title>The Apostasia genome and the evolution of orchids.</title>
        <authorList>
            <person name="Zhang G.Q."/>
            <person name="Liu K.W."/>
            <person name="Li Z."/>
            <person name="Lohaus R."/>
            <person name="Hsiao Y.Y."/>
            <person name="Niu S.C."/>
            <person name="Wang J.Y."/>
            <person name="Lin Y.C."/>
            <person name="Xu Q."/>
            <person name="Chen L.J."/>
            <person name="Yoshida K."/>
            <person name="Fujiwara S."/>
            <person name="Wang Z.W."/>
            <person name="Zhang Y.Q."/>
            <person name="Mitsuda N."/>
            <person name="Wang M."/>
            <person name="Liu G.H."/>
            <person name="Pecoraro L."/>
            <person name="Huang H.X."/>
            <person name="Xiao X.J."/>
            <person name="Lin M."/>
            <person name="Wu X.Y."/>
            <person name="Wu W.L."/>
            <person name="Chen Y.Y."/>
            <person name="Chang S.B."/>
            <person name="Sakamoto S."/>
            <person name="Ohme-Takagi M."/>
            <person name="Yagi M."/>
            <person name="Zeng S.J."/>
            <person name="Shen C.Y."/>
            <person name="Yeh C.M."/>
            <person name="Luo Y.B."/>
            <person name="Tsai W.C."/>
            <person name="Van de Peer Y."/>
            <person name="Liu Z.J."/>
        </authorList>
    </citation>
    <scope>NUCLEOTIDE SEQUENCE [LARGE SCALE GENOMIC DNA]</scope>
    <source>
        <strain evidence="3">cv. Shenzhen</strain>
        <tissue evidence="2">Stem</tissue>
    </source>
</reference>
<dbReference type="Pfam" id="PF00583">
    <property type="entry name" value="Acetyltransf_1"/>
    <property type="match status" value="1"/>
</dbReference>
<dbReference type="InterPro" id="IPR000182">
    <property type="entry name" value="GNAT_dom"/>
</dbReference>
<dbReference type="PANTHER" id="PTHR47443:SF3">
    <property type="entry name" value="GCN5-RELATED N-ACETYLTRANSFERASE 4, CHLOROPLASTIC"/>
    <property type="match status" value="1"/>
</dbReference>
<dbReference type="GO" id="GO:0008080">
    <property type="term" value="F:N-acetyltransferase activity"/>
    <property type="evidence" value="ECO:0007669"/>
    <property type="project" value="TreeGrafter"/>
</dbReference>
<evidence type="ECO:0000313" key="3">
    <source>
        <dbReference type="Proteomes" id="UP000236161"/>
    </source>
</evidence>
<name>A0A2I0AYE2_9ASPA</name>
<dbReference type="STRING" id="1088818.A0A2I0AYE2"/>
<dbReference type="OrthoDB" id="249099at2759"/>
<protein>
    <recommendedName>
        <fullName evidence="1">N-acetyltransferase domain-containing protein</fullName>
    </recommendedName>
</protein>
<dbReference type="EMBL" id="KZ451936">
    <property type="protein sequence ID" value="PKA60573.1"/>
    <property type="molecule type" value="Genomic_DNA"/>
</dbReference>
<dbReference type="GO" id="GO:0009507">
    <property type="term" value="C:chloroplast"/>
    <property type="evidence" value="ECO:0007669"/>
    <property type="project" value="TreeGrafter"/>
</dbReference>
<gene>
    <name evidence="2" type="ORF">AXF42_Ash019466</name>
</gene>
<keyword evidence="3" id="KW-1185">Reference proteome</keyword>
<accession>A0A2I0AYE2</accession>
<dbReference type="SUPFAM" id="SSF55729">
    <property type="entry name" value="Acyl-CoA N-acyltransferases (Nat)"/>
    <property type="match status" value="1"/>
</dbReference>
<dbReference type="CDD" id="cd04301">
    <property type="entry name" value="NAT_SF"/>
    <property type="match status" value="1"/>
</dbReference>
<evidence type="ECO:0000313" key="2">
    <source>
        <dbReference type="EMBL" id="PKA60573.1"/>
    </source>
</evidence>
<proteinExistence type="predicted"/>
<dbReference type="PROSITE" id="PS51186">
    <property type="entry name" value="GNAT"/>
    <property type="match status" value="1"/>
</dbReference>
<dbReference type="Proteomes" id="UP000236161">
    <property type="component" value="Unassembled WGS sequence"/>
</dbReference>
<sequence>MRTCLVAVTSNSGNVNLYIGSKDLGVMGFDSKFNLSKRSVSGILTVDTVADFLPRKGPLRQRRTGIAYVSNVAVRKPDRRKGIAKLLLAEAESKALSWGCRSIALHCDVNNAAATRLYTWQGFKIIKVPENARWPQPKTSPNPRFFFMMKHLASKGIP</sequence>
<dbReference type="Gene3D" id="3.40.630.30">
    <property type="match status" value="1"/>
</dbReference>